<dbReference type="AlphaFoldDB" id="A0A5C6FJC1"/>
<dbReference type="InterPro" id="IPR013325">
    <property type="entry name" value="RNA_pol_sigma_r2"/>
</dbReference>
<comment type="caution">
    <text evidence="3">The sequence shown here is derived from an EMBL/GenBank/DDBJ whole genome shotgun (WGS) entry which is preliminary data.</text>
</comment>
<reference evidence="3 4" key="1">
    <citation type="submission" date="2019-02" db="EMBL/GenBank/DDBJ databases">
        <title>Deep-cultivation of Planctomycetes and their phenomic and genomic characterization uncovers novel biology.</title>
        <authorList>
            <person name="Wiegand S."/>
            <person name="Jogler M."/>
            <person name="Boedeker C."/>
            <person name="Pinto D."/>
            <person name="Vollmers J."/>
            <person name="Rivas-Marin E."/>
            <person name="Kohn T."/>
            <person name="Peeters S.H."/>
            <person name="Heuer A."/>
            <person name="Rast P."/>
            <person name="Oberbeckmann S."/>
            <person name="Bunk B."/>
            <person name="Jeske O."/>
            <person name="Meyerdierks A."/>
            <person name="Storesund J.E."/>
            <person name="Kallscheuer N."/>
            <person name="Luecker S."/>
            <person name="Lage O.M."/>
            <person name="Pohl T."/>
            <person name="Merkel B.J."/>
            <person name="Hornburger P."/>
            <person name="Mueller R.-W."/>
            <person name="Bruemmer F."/>
            <person name="Labrenz M."/>
            <person name="Spormann A.M."/>
            <person name="Op Den Camp H."/>
            <person name="Overmann J."/>
            <person name="Amann R."/>
            <person name="Jetten M.S.M."/>
            <person name="Mascher T."/>
            <person name="Medema M.H."/>
            <person name="Devos D.P."/>
            <person name="Kaster A.-K."/>
            <person name="Ovreas L."/>
            <person name="Rohde M."/>
            <person name="Galperin M.Y."/>
            <person name="Jogler C."/>
        </authorList>
    </citation>
    <scope>NUCLEOTIDE SEQUENCE [LARGE SCALE GENOMIC DNA]</scope>
    <source>
        <strain evidence="3 4">V7</strain>
    </source>
</reference>
<dbReference type="Proteomes" id="UP000316476">
    <property type="component" value="Unassembled WGS sequence"/>
</dbReference>
<accession>A0A5C6FJC1</accession>
<dbReference type="Gene3D" id="1.10.1740.10">
    <property type="match status" value="1"/>
</dbReference>
<evidence type="ECO:0000259" key="2">
    <source>
        <dbReference type="Pfam" id="PF04542"/>
    </source>
</evidence>
<dbReference type="GO" id="GO:0003700">
    <property type="term" value="F:DNA-binding transcription factor activity"/>
    <property type="evidence" value="ECO:0007669"/>
    <property type="project" value="InterPro"/>
</dbReference>
<organism evidence="3 4">
    <name type="scientific">Crateriforma conspicua</name>
    <dbReference type="NCBI Taxonomy" id="2527996"/>
    <lineage>
        <taxon>Bacteria</taxon>
        <taxon>Pseudomonadati</taxon>
        <taxon>Planctomycetota</taxon>
        <taxon>Planctomycetia</taxon>
        <taxon>Planctomycetales</taxon>
        <taxon>Planctomycetaceae</taxon>
        <taxon>Crateriforma</taxon>
    </lineage>
</organism>
<dbReference type="GO" id="GO:0006352">
    <property type="term" value="P:DNA-templated transcription initiation"/>
    <property type="evidence" value="ECO:0007669"/>
    <property type="project" value="InterPro"/>
</dbReference>
<gene>
    <name evidence="3" type="ORF">V7x_40740</name>
</gene>
<evidence type="ECO:0000256" key="1">
    <source>
        <dbReference type="SAM" id="MobiDB-lite"/>
    </source>
</evidence>
<name>A0A5C6FJC1_9PLAN</name>
<sequence length="527" mass="59187">MNSEHERHEMIQKLTNLREVSIRSAKDILGSLQEAEDAVQEALATGSEKLSQLRDPTKISGWFNAIVVNECRERKRRQRAQGSQFSLRDNEVSDRVQLGQHVTESPVEDDPRLMCALTEKQRQIIERLAMGKSEAEIREELKISKHAFRGRRKNAETRIRQIREQARSAPQGRARTSSKSTDSKTFGEVHDVFTPKLAPRIADAFSLTELSSIERSQLMALGKSVITATAEADCQQFVEIGDYITRAFDGHTAIRAFGHYLTAEGKRLLPVVFRRDFGGLAASMNGEALKEYGIAVDLDPSPRNLRGLGKACQIDGDQATARQLYSRVVNTVRDDARKWRSPTRALNQHELMRASRHRIDLDIAGRLASGSVTGVNPKNDPLVEDIKECISFHDAYLAKFCKSNESWGTYETFMAHTFLGIATSFFPEAGNALWFLGNAINAKRNSMKVQRVNKQLRYPTEQDFQNFAWTLSGFESVIERRSIGPRAIRTIQRDVESLRAAINQKDGQQLLSCTATLSEKCTTVVGS</sequence>
<dbReference type="Pfam" id="PF04542">
    <property type="entry name" value="Sigma70_r2"/>
    <property type="match status" value="1"/>
</dbReference>
<dbReference type="InterPro" id="IPR007627">
    <property type="entry name" value="RNA_pol_sigma70_r2"/>
</dbReference>
<dbReference type="EMBL" id="SJPZ01000002">
    <property type="protein sequence ID" value="TWU62345.1"/>
    <property type="molecule type" value="Genomic_DNA"/>
</dbReference>
<dbReference type="SUPFAM" id="SSF88946">
    <property type="entry name" value="Sigma2 domain of RNA polymerase sigma factors"/>
    <property type="match status" value="1"/>
</dbReference>
<evidence type="ECO:0000313" key="3">
    <source>
        <dbReference type="EMBL" id="TWU62345.1"/>
    </source>
</evidence>
<feature type="domain" description="RNA polymerase sigma-70 region 2" evidence="2">
    <location>
        <begin position="23"/>
        <end position="79"/>
    </location>
</feature>
<proteinExistence type="predicted"/>
<feature type="region of interest" description="Disordered" evidence="1">
    <location>
        <begin position="163"/>
        <end position="185"/>
    </location>
</feature>
<protein>
    <submittedName>
        <fullName evidence="3">RNA polymerase sigma factor</fullName>
    </submittedName>
</protein>
<evidence type="ECO:0000313" key="4">
    <source>
        <dbReference type="Proteomes" id="UP000316476"/>
    </source>
</evidence>
<dbReference type="RefSeq" id="WP_231604763.1">
    <property type="nucleotide sequence ID" value="NZ_SJPZ01000002.1"/>
</dbReference>